<dbReference type="InterPro" id="IPR014810">
    <property type="entry name" value="Fcf2_C"/>
</dbReference>
<evidence type="ECO:0000256" key="3">
    <source>
        <dbReference type="SAM" id="MobiDB-lite"/>
    </source>
</evidence>
<feature type="compositionally biased region" description="Basic and acidic residues" evidence="3">
    <location>
        <begin position="683"/>
        <end position="697"/>
    </location>
</feature>
<dbReference type="Pfam" id="PF08698">
    <property type="entry name" value="Fcf2"/>
    <property type="match status" value="1"/>
</dbReference>
<feature type="compositionally biased region" description="Polar residues" evidence="3">
    <location>
        <begin position="7"/>
        <end position="20"/>
    </location>
</feature>
<gene>
    <name evidence="5" type="primary">DNTTIP2</name>
</gene>
<feature type="region of interest" description="Disordered" evidence="3">
    <location>
        <begin position="1"/>
        <end position="87"/>
    </location>
</feature>
<proteinExistence type="predicted"/>
<evidence type="ECO:0000313" key="5">
    <source>
        <dbReference type="Ensembl" id="ENSEEEP00000063229.1"/>
    </source>
</evidence>
<name>A0AAY5F2P9_ELEEL</name>
<dbReference type="Proteomes" id="UP000314983">
    <property type="component" value="Chromosome 23"/>
</dbReference>
<dbReference type="GO" id="GO:0005730">
    <property type="term" value="C:nucleolus"/>
    <property type="evidence" value="ECO:0007669"/>
    <property type="project" value="UniProtKB-SubCell"/>
</dbReference>
<feature type="compositionally biased region" description="Acidic residues" evidence="3">
    <location>
        <begin position="622"/>
        <end position="631"/>
    </location>
</feature>
<dbReference type="RefSeq" id="XP_026857160.2">
    <property type="nucleotide sequence ID" value="XM_027001359.2"/>
</dbReference>
<feature type="compositionally biased region" description="Basic and acidic residues" evidence="3">
    <location>
        <begin position="347"/>
        <end position="358"/>
    </location>
</feature>
<keyword evidence="6" id="KW-1185">Reference proteome</keyword>
<feature type="compositionally biased region" description="Basic and acidic residues" evidence="3">
    <location>
        <begin position="433"/>
        <end position="454"/>
    </location>
</feature>
<dbReference type="GeneTree" id="ENSGT00510000048142"/>
<evidence type="ECO:0000313" key="6">
    <source>
        <dbReference type="Proteomes" id="UP000314983"/>
    </source>
</evidence>
<feature type="compositionally biased region" description="Acidic residues" evidence="3">
    <location>
        <begin position="378"/>
        <end position="389"/>
    </location>
</feature>
<dbReference type="RefSeq" id="XP_026857159.2">
    <property type="nucleotide sequence ID" value="XM_027001358.2"/>
</dbReference>
<feature type="compositionally biased region" description="Polar residues" evidence="3">
    <location>
        <begin position="316"/>
        <end position="327"/>
    </location>
</feature>
<organism evidence="5 6">
    <name type="scientific">Electrophorus electricus</name>
    <name type="common">Electric eel</name>
    <name type="synonym">Gymnotus electricus</name>
    <dbReference type="NCBI Taxonomy" id="8005"/>
    <lineage>
        <taxon>Eukaryota</taxon>
        <taxon>Metazoa</taxon>
        <taxon>Chordata</taxon>
        <taxon>Craniata</taxon>
        <taxon>Vertebrata</taxon>
        <taxon>Euteleostomi</taxon>
        <taxon>Actinopterygii</taxon>
        <taxon>Neopterygii</taxon>
        <taxon>Teleostei</taxon>
        <taxon>Ostariophysi</taxon>
        <taxon>Gymnotiformes</taxon>
        <taxon>Gymnotoidei</taxon>
        <taxon>Gymnotidae</taxon>
        <taxon>Electrophorus</taxon>
    </lineage>
</organism>
<dbReference type="GeneID" id="113572080"/>
<feature type="compositionally biased region" description="Polar residues" evidence="3">
    <location>
        <begin position="151"/>
        <end position="171"/>
    </location>
</feature>
<dbReference type="AlphaFoldDB" id="A0AAY5F2P9"/>
<keyword evidence="2" id="KW-0539">Nucleus</keyword>
<evidence type="ECO:0000256" key="2">
    <source>
        <dbReference type="ARBA" id="ARBA00023242"/>
    </source>
</evidence>
<comment type="subcellular location">
    <subcellularLocation>
        <location evidence="1">Nucleus</location>
        <location evidence="1">Nucleolus</location>
    </subcellularLocation>
</comment>
<sequence>MVATRSGVCSGSAAQRSDNVLVTEATPTTRVTRRRTLITRDASQQKNSEEQSKALSEPASLPRRESKRSKCGLTDSTHEADVSDSESCCSVGSGILAIVGTKLTPRTSRRAAAHERTVASAKQEESEKDSCSSALVGKTSRAKRSQKKLTESTTSQDNCPSEAESCSSVASLSKVMETQMITRSRRKTAVPPKEANPLEADLSSAVSGPEGSTVRRSTRNRRVRPTEPIPIHLDQGETTKASVSSGSSGTLRSRDEARPADENQPYDSEGCTSGPSMSPWRLTRSKAYVCDSDLESVVTGYSSVDSPCSLRRKGTPYSSRNGSASSRTRSKMRVPDDVLDAPPVASEHVDMESKKSEGDETDTPVDVPFHPASLAVSDGEDVEDTEDEEANKAVSANQEHLISEDTKGHNAERFDRGDTVGSSAGAEVGASESRQETECVEENHSTERQEKNENDGVTEDCEKFAGTQPQLQSSQSAEILKVLNEPVEKMEMAEDKMELLAQDIASRVDQDLSELAENSERNSEEVAEVLGELVAQKTHADHTVIHSDTSGQKLENEEQETEVEQHMGMDSSADAVSHKSEDRTNDEDPGPAQTAAEEPSCSSDTQNLKTAPVKGRPSLLDSSEDESDEEDAGHYDSEAEEVCFDKNQPGTSGEADPPHNNGLFVIDTHPGFQPCEKYYLEGTPHKEDDHTDLKAHDEEEFVDDEGDDDDDEDDEDSQALFTTRKPAVTELSSSIDPGLKVKQLGGLYISFDGSKSKSVSNNLKKLKDQKNQEQLLKKSVIVADFEKKDTVPPYKESKRAAKLKRKEEKAKTTGEGWFNMQAPELTEELRNDLKALQMRSAMDPKRFYKKNDREGLPKYFQVGTVVDSPADFYHSRIPKKQRKRTIMEELLADAEFRSYNKKKYQEIMVEKAAEAAGRMNRKKHKVNKKK</sequence>
<feature type="compositionally biased region" description="Basic and acidic residues" evidence="3">
    <location>
        <begin position="401"/>
        <end position="418"/>
    </location>
</feature>
<dbReference type="PANTHER" id="PTHR21686">
    <property type="entry name" value="DEOXYNUCLEOTIDYLTRANSFERASE TERMINAL-INTERACTING PROTEIN 2"/>
    <property type="match status" value="1"/>
</dbReference>
<feature type="compositionally biased region" description="Polar residues" evidence="3">
    <location>
        <begin position="600"/>
        <end position="609"/>
    </location>
</feature>
<dbReference type="PANTHER" id="PTHR21686:SF12">
    <property type="entry name" value="DEOXYNUCLEOTIDYLTRANSFERASE TERMINAL-INTERACTING PROTEIN 2"/>
    <property type="match status" value="1"/>
</dbReference>
<feature type="compositionally biased region" description="Basic and acidic residues" evidence="3">
    <location>
        <begin position="252"/>
        <end position="261"/>
    </location>
</feature>
<dbReference type="GO" id="GO:0006396">
    <property type="term" value="P:RNA processing"/>
    <property type="evidence" value="ECO:0007669"/>
    <property type="project" value="TreeGrafter"/>
</dbReference>
<dbReference type="Ensembl" id="ENSEEET00000054158.1">
    <property type="protein sequence ID" value="ENSEEEP00000063229.1"/>
    <property type="gene ID" value="ENSEEEG00000025653.1"/>
</dbReference>
<accession>A0AAY5F2P9</accession>
<dbReference type="GO" id="GO:0003723">
    <property type="term" value="F:RNA binding"/>
    <property type="evidence" value="ECO:0007669"/>
    <property type="project" value="TreeGrafter"/>
</dbReference>
<evidence type="ECO:0000259" key="4">
    <source>
        <dbReference type="Pfam" id="PF08698"/>
    </source>
</evidence>
<feature type="region of interest" description="Disordered" evidence="3">
    <location>
        <begin position="106"/>
        <end position="280"/>
    </location>
</feature>
<feature type="domain" description="Fcf2 pre-rRNA processing C-terminal" evidence="4">
    <location>
        <begin position="810"/>
        <end position="903"/>
    </location>
</feature>
<dbReference type="InterPro" id="IPR039883">
    <property type="entry name" value="Fcf2/DNTTIP2"/>
</dbReference>
<reference evidence="5" key="3">
    <citation type="submission" date="2025-09" db="UniProtKB">
        <authorList>
            <consortium name="Ensembl"/>
        </authorList>
    </citation>
    <scope>IDENTIFICATION</scope>
</reference>
<reference evidence="5 6" key="1">
    <citation type="submission" date="2020-05" db="EMBL/GenBank/DDBJ databases">
        <title>Electrophorus electricus (electric eel) genome, fEleEle1, primary haplotype.</title>
        <authorList>
            <person name="Myers G."/>
            <person name="Meyer A."/>
            <person name="Fedrigo O."/>
            <person name="Formenti G."/>
            <person name="Rhie A."/>
            <person name="Tracey A."/>
            <person name="Sims Y."/>
            <person name="Jarvis E.D."/>
        </authorList>
    </citation>
    <scope>NUCLEOTIDE SEQUENCE [LARGE SCALE GENOMIC DNA]</scope>
</reference>
<protein>
    <recommendedName>
        <fullName evidence="4">Fcf2 pre-rRNA processing C-terminal domain-containing protein</fullName>
    </recommendedName>
</protein>
<feature type="region of interest" description="Disordered" evidence="3">
    <location>
        <begin position="300"/>
        <end position="477"/>
    </location>
</feature>
<feature type="compositionally biased region" description="Acidic residues" evidence="3">
    <location>
        <begin position="698"/>
        <end position="717"/>
    </location>
</feature>
<feature type="compositionally biased region" description="Low complexity" evidence="3">
    <location>
        <begin position="420"/>
        <end position="432"/>
    </location>
</feature>
<feature type="compositionally biased region" description="Basic and acidic residues" evidence="3">
    <location>
        <begin position="112"/>
        <end position="130"/>
    </location>
</feature>
<feature type="compositionally biased region" description="Polar residues" evidence="3">
    <location>
        <begin position="467"/>
        <end position="477"/>
    </location>
</feature>
<feature type="region of interest" description="Disordered" evidence="3">
    <location>
        <begin position="533"/>
        <end position="735"/>
    </location>
</feature>
<evidence type="ECO:0000256" key="1">
    <source>
        <dbReference type="ARBA" id="ARBA00004604"/>
    </source>
</evidence>
<reference evidence="5" key="2">
    <citation type="submission" date="2025-08" db="UniProtKB">
        <authorList>
            <consortium name="Ensembl"/>
        </authorList>
    </citation>
    <scope>IDENTIFICATION</scope>
</reference>